<feature type="binding site" evidence="8">
    <location>
        <begin position="20"/>
        <end position="25"/>
    </location>
    <ligand>
        <name>GTP</name>
        <dbReference type="ChEBI" id="CHEBI:37565"/>
    </ligand>
</feature>
<evidence type="ECO:0000256" key="3">
    <source>
        <dbReference type="ARBA" id="ARBA00022741"/>
    </source>
</evidence>
<dbReference type="InterPro" id="IPR036193">
    <property type="entry name" value="ADK_active_lid_dom_sf"/>
</dbReference>
<comment type="caution">
    <text evidence="10">The sequence shown here is derived from an EMBL/GenBank/DDBJ whole genome shotgun (WGS) entry which is preliminary data.</text>
</comment>
<comment type="caution">
    <text evidence="8">Lacks conserved residue(s) required for the propagation of feature annotation.</text>
</comment>
<keyword evidence="11" id="KW-1185">Reference proteome</keyword>
<feature type="binding site" evidence="8">
    <location>
        <position position="165"/>
    </location>
    <ligand>
        <name>AMP</name>
        <dbReference type="ChEBI" id="CHEBI:456215"/>
    </ligand>
</feature>
<reference evidence="10 11" key="1">
    <citation type="submission" date="2024-02" db="EMBL/GenBank/DDBJ databases">
        <authorList>
            <person name="Daric V."/>
            <person name="Darras S."/>
        </authorList>
    </citation>
    <scope>NUCLEOTIDE SEQUENCE [LARGE SCALE GENOMIC DNA]</scope>
</reference>
<dbReference type="Proteomes" id="UP001642483">
    <property type="component" value="Unassembled WGS sequence"/>
</dbReference>
<organism evidence="10 11">
    <name type="scientific">Clavelina lepadiformis</name>
    <name type="common">Light-bulb sea squirt</name>
    <name type="synonym">Ascidia lepadiformis</name>
    <dbReference type="NCBI Taxonomy" id="159417"/>
    <lineage>
        <taxon>Eukaryota</taxon>
        <taxon>Metazoa</taxon>
        <taxon>Chordata</taxon>
        <taxon>Tunicata</taxon>
        <taxon>Ascidiacea</taxon>
        <taxon>Aplousobranchia</taxon>
        <taxon>Clavelinidae</taxon>
        <taxon>Clavelina</taxon>
    </lineage>
</organism>
<evidence type="ECO:0000259" key="9">
    <source>
        <dbReference type="Pfam" id="PF05191"/>
    </source>
</evidence>
<feature type="binding site" evidence="8">
    <location>
        <position position="41"/>
    </location>
    <ligand>
        <name>AMP</name>
        <dbReference type="ChEBI" id="CHEBI:456215"/>
    </ligand>
</feature>
<dbReference type="InterPro" id="IPR033690">
    <property type="entry name" value="Adenylat_kinase_CS"/>
</dbReference>
<dbReference type="InterPro" id="IPR000850">
    <property type="entry name" value="Adenylat/UMP-CMP_kin"/>
</dbReference>
<dbReference type="InterPro" id="IPR027417">
    <property type="entry name" value="P-loop_NTPase"/>
</dbReference>
<comment type="subunit">
    <text evidence="8">Monomer.</text>
</comment>
<keyword evidence="5 8" id="KW-0496">Mitochondrion</keyword>
<feature type="binding site" evidence="8">
    <location>
        <position position="46"/>
    </location>
    <ligand>
        <name>AMP</name>
        <dbReference type="ChEBI" id="CHEBI:456215"/>
    </ligand>
</feature>
<feature type="binding site" evidence="8">
    <location>
        <position position="205"/>
    </location>
    <ligand>
        <name>GTP</name>
        <dbReference type="ChEBI" id="CHEBI:37565"/>
    </ligand>
</feature>
<proteinExistence type="inferred from homology"/>
<dbReference type="SUPFAM" id="SSF57774">
    <property type="entry name" value="Microbial and mitochondrial ADK, insert 'zinc finger' domain"/>
    <property type="match status" value="1"/>
</dbReference>
<feature type="binding site" evidence="8">
    <location>
        <position position="176"/>
    </location>
    <ligand>
        <name>AMP</name>
        <dbReference type="ChEBI" id="CHEBI:456215"/>
    </ligand>
</feature>
<dbReference type="PRINTS" id="PR00094">
    <property type="entry name" value="ADENYLTKNASE"/>
</dbReference>
<evidence type="ECO:0000313" key="11">
    <source>
        <dbReference type="Proteomes" id="UP001642483"/>
    </source>
</evidence>
<dbReference type="HAMAP" id="MF_00235">
    <property type="entry name" value="Adenylate_kinase_Adk"/>
    <property type="match status" value="1"/>
</dbReference>
<comment type="similarity">
    <text evidence="8">Belongs to the adenylate kinase family. AK3 subfamily.</text>
</comment>
<feature type="region of interest" description="NMPbind" evidence="8">
    <location>
        <begin position="40"/>
        <end position="69"/>
    </location>
</feature>
<feature type="binding site" evidence="8">
    <location>
        <begin position="141"/>
        <end position="142"/>
    </location>
    <ligand>
        <name>GTP</name>
        <dbReference type="ChEBI" id="CHEBI:37565"/>
    </ligand>
</feature>
<evidence type="ECO:0000256" key="1">
    <source>
        <dbReference type="ARBA" id="ARBA00004305"/>
    </source>
</evidence>
<keyword evidence="4 8" id="KW-0418">Kinase</keyword>
<sequence length="229" mass="25680">MRLASSLRRAVHAIIMGPPGSGKGTVSSRIVRDFDMRHLSSGDLLRAEIASKSACGIEAEKYITTGKLAPDTLMVDLILSQLQKLPSGTNWLLDGFPRSLGQAESLSEKEKVDFVINLDVPFDTICERLSGRWTHLPSGRVYNVGFNPPKVAGIDDITGEPLVQREDDKIETVHKRLQTYQTQTLPLLEFYRKRNILHSYSGTKTDEIWPNVKAFLETILVDPKQRRHA</sequence>
<dbReference type="Pfam" id="PF00406">
    <property type="entry name" value="ADK"/>
    <property type="match status" value="1"/>
</dbReference>
<feature type="region of interest" description="LID" evidence="8">
    <location>
        <begin position="131"/>
        <end position="168"/>
    </location>
</feature>
<comment type="subcellular location">
    <subcellularLocation>
        <location evidence="1 8">Mitochondrion matrix</location>
    </subcellularLocation>
</comment>
<dbReference type="InterPro" id="IPR007862">
    <property type="entry name" value="Adenylate_kinase_lid-dom"/>
</dbReference>
<protein>
    <recommendedName>
        <fullName evidence="8">GTP:AMP phosphotransferase, mitochondrial</fullName>
        <ecNumber evidence="8">2.7.4.10</ecNumber>
    </recommendedName>
    <alternativeName>
        <fullName evidence="8">Adenylate kinase 3</fullName>
        <shortName evidence="8">AK 3</shortName>
    </alternativeName>
</protein>
<dbReference type="PANTHER" id="PTHR23359">
    <property type="entry name" value="NUCLEOTIDE KINASE"/>
    <property type="match status" value="1"/>
</dbReference>
<keyword evidence="6 8" id="KW-0342">GTP-binding</keyword>
<dbReference type="EC" id="2.7.4.10" evidence="8"/>
<evidence type="ECO:0000256" key="4">
    <source>
        <dbReference type="ARBA" id="ARBA00022777"/>
    </source>
</evidence>
<evidence type="ECO:0000256" key="8">
    <source>
        <dbReference type="HAMAP-Rule" id="MF_03169"/>
    </source>
</evidence>
<feature type="binding site" evidence="8">
    <location>
        <position position="132"/>
    </location>
    <ligand>
        <name>GTP</name>
        <dbReference type="ChEBI" id="CHEBI:37565"/>
    </ligand>
</feature>
<dbReference type="SUPFAM" id="SSF52540">
    <property type="entry name" value="P-loop containing nucleoside triphosphate hydrolases"/>
    <property type="match status" value="1"/>
</dbReference>
<evidence type="ECO:0000256" key="5">
    <source>
        <dbReference type="ARBA" id="ARBA00023128"/>
    </source>
</evidence>
<gene>
    <name evidence="10" type="ORF">CVLEPA_LOCUS21548</name>
</gene>
<dbReference type="Gene3D" id="3.40.50.300">
    <property type="entry name" value="P-loop containing nucleotide triphosphate hydrolases"/>
    <property type="match status" value="1"/>
</dbReference>
<keyword evidence="2 8" id="KW-0808">Transferase</keyword>
<comment type="function">
    <text evidence="8">Involved in maintaining the homeostasis of cellular nucleotides by catalyzing the interconversion of nucleoside phosphates. Has GTP:AMP phosphotransferase and ITP:AMP phosphotransferase activities.</text>
</comment>
<evidence type="ECO:0000256" key="2">
    <source>
        <dbReference type="ARBA" id="ARBA00022679"/>
    </source>
</evidence>
<dbReference type="CDD" id="cd01428">
    <property type="entry name" value="ADK"/>
    <property type="match status" value="1"/>
</dbReference>
<comment type="catalytic activity">
    <reaction evidence="7">
        <text>GTP + AMP = GDP + ADP</text>
        <dbReference type="Rhea" id="RHEA:29863"/>
        <dbReference type="ChEBI" id="CHEBI:37565"/>
        <dbReference type="ChEBI" id="CHEBI:58189"/>
        <dbReference type="ChEBI" id="CHEBI:456215"/>
        <dbReference type="ChEBI" id="CHEBI:456216"/>
    </reaction>
</comment>
<evidence type="ECO:0000313" key="10">
    <source>
        <dbReference type="EMBL" id="CAK8689561.1"/>
    </source>
</evidence>
<keyword evidence="3 8" id="KW-0547">Nucleotide-binding</keyword>
<feature type="binding site" evidence="8">
    <location>
        <begin position="95"/>
        <end position="98"/>
    </location>
    <ligand>
        <name>AMP</name>
        <dbReference type="ChEBI" id="CHEBI:456215"/>
    </ligand>
</feature>
<dbReference type="InterPro" id="IPR006259">
    <property type="entry name" value="Adenyl_kin_sub"/>
</dbReference>
<name>A0ABP0GCQ3_CLALP</name>
<dbReference type="InterPro" id="IPR028586">
    <property type="entry name" value="AK3/Ak4_mitochondrial"/>
</dbReference>
<feature type="domain" description="Adenylate kinase active site lid" evidence="9">
    <location>
        <begin position="132"/>
        <end position="167"/>
    </location>
</feature>
<dbReference type="PROSITE" id="PS00113">
    <property type="entry name" value="ADENYLATE_KINASE"/>
    <property type="match status" value="1"/>
</dbReference>
<dbReference type="NCBIfam" id="TIGR01351">
    <property type="entry name" value="adk"/>
    <property type="match status" value="1"/>
</dbReference>
<comment type="catalytic activity">
    <reaction evidence="8">
        <text>a ribonucleoside 5'-triphosphate + AMP = a ribonucleoside 5'-diphosphate + ADP</text>
        <dbReference type="Rhea" id="RHEA:13749"/>
        <dbReference type="ChEBI" id="CHEBI:57930"/>
        <dbReference type="ChEBI" id="CHEBI:61557"/>
        <dbReference type="ChEBI" id="CHEBI:456215"/>
        <dbReference type="ChEBI" id="CHEBI:456216"/>
        <dbReference type="EC" id="2.7.4.10"/>
    </reaction>
</comment>
<evidence type="ECO:0000256" key="6">
    <source>
        <dbReference type="ARBA" id="ARBA00023134"/>
    </source>
</evidence>
<dbReference type="HAMAP" id="MF_03169">
    <property type="entry name" value="Adenylate_kinase_AK3"/>
    <property type="match status" value="1"/>
</dbReference>
<dbReference type="EMBL" id="CAWYQH010000108">
    <property type="protein sequence ID" value="CAK8689561.1"/>
    <property type="molecule type" value="Genomic_DNA"/>
</dbReference>
<accession>A0ABP0GCQ3</accession>
<feature type="binding site" evidence="8">
    <location>
        <position position="102"/>
    </location>
    <ligand>
        <name>AMP</name>
        <dbReference type="ChEBI" id="CHEBI:456215"/>
    </ligand>
</feature>
<dbReference type="Pfam" id="PF05191">
    <property type="entry name" value="ADK_lid"/>
    <property type="match status" value="1"/>
</dbReference>
<comment type="domain">
    <text evidence="8">Consists of three domains, a large central CORE domain and two small peripheral domains, NMPbind and LID, which undergo movements during catalysis. The LID domain closes over the site of phosphoryl transfer upon GTP binding. Assembling and dissambling the active center during each catalytic cycle provides an effective means to prevent GTP hydrolysis.</text>
</comment>
<evidence type="ECO:0000256" key="7">
    <source>
        <dbReference type="ARBA" id="ARBA00048191"/>
    </source>
</evidence>